<dbReference type="KEGG" id="cni:Calni_1268"/>
<sequence>MVHIEVFYNGNVDRETPDIVENIKYKFGKNVNVKLYDTNETAIPEKYGIINPPVVVIDGKKVIKLSGKDSLEEIVTKAIF</sequence>
<dbReference type="HOGENOM" id="CLU_2583097_0_0_0"/>
<evidence type="ECO:0000313" key="1">
    <source>
        <dbReference type="EMBL" id="ADR19176.1"/>
    </source>
</evidence>
<evidence type="ECO:0008006" key="3">
    <source>
        <dbReference type="Google" id="ProtNLM"/>
    </source>
</evidence>
<dbReference type="SUPFAM" id="SSF52833">
    <property type="entry name" value="Thioredoxin-like"/>
    <property type="match status" value="1"/>
</dbReference>
<dbReference type="STRING" id="768670.Calni_1268"/>
<dbReference type="InterPro" id="IPR036249">
    <property type="entry name" value="Thioredoxin-like_sf"/>
</dbReference>
<gene>
    <name evidence="1" type="ordered locus">Calni_1268</name>
</gene>
<reference evidence="1 2" key="2">
    <citation type="journal article" date="2011" name="Stand. Genomic Sci.">
        <title>Complete genome sequence of Calditerrivibrio nitroreducens type strain (Yu37-1).</title>
        <authorList>
            <person name="Pitluck S."/>
            <person name="Sikorski J."/>
            <person name="Zeytun A."/>
            <person name="Lapidus A."/>
            <person name="Nolan M."/>
            <person name="Lucas S."/>
            <person name="Hammon N."/>
            <person name="Deshpande S."/>
            <person name="Cheng J.F."/>
            <person name="Tapia R."/>
            <person name="Han C."/>
            <person name="Goodwin L."/>
            <person name="Liolios K."/>
            <person name="Pagani I."/>
            <person name="Ivanova N."/>
            <person name="Mavromatis K."/>
            <person name="Pati A."/>
            <person name="Chen A."/>
            <person name="Palaniappan K."/>
            <person name="Hauser L."/>
            <person name="Chang Y.J."/>
            <person name="Jeffries C.D."/>
            <person name="Detter J.C."/>
            <person name="Brambilla E."/>
            <person name="Djao O.D."/>
            <person name="Rohde M."/>
            <person name="Spring S."/>
            <person name="Goker M."/>
            <person name="Woyke T."/>
            <person name="Bristow J."/>
            <person name="Eisen J.A."/>
            <person name="Markowitz V."/>
            <person name="Hugenholtz P."/>
            <person name="Kyrpides N.C."/>
            <person name="Klenk H.P."/>
            <person name="Land M."/>
        </authorList>
    </citation>
    <scope>NUCLEOTIDE SEQUENCE [LARGE SCALE GENOMIC DNA]</scope>
    <source>
        <strain evidence="2">DSM 19672 / NBRC 101217 / Yu37-1</strain>
    </source>
</reference>
<protein>
    <recommendedName>
        <fullName evidence="3">Thioredoxin-like fold domain-containing protein</fullName>
    </recommendedName>
</protein>
<dbReference type="EMBL" id="CP002347">
    <property type="protein sequence ID" value="ADR19176.1"/>
    <property type="molecule type" value="Genomic_DNA"/>
</dbReference>
<evidence type="ECO:0000313" key="2">
    <source>
        <dbReference type="Proteomes" id="UP000007039"/>
    </source>
</evidence>
<dbReference type="AlphaFoldDB" id="E4TJA9"/>
<accession>E4TJA9</accession>
<keyword evidence="2" id="KW-1185">Reference proteome</keyword>
<name>E4TJA9_CALNY</name>
<dbReference type="eggNOG" id="ENOG5032N8X">
    <property type="taxonomic scope" value="Bacteria"/>
</dbReference>
<dbReference type="OrthoDB" id="9799488at2"/>
<organism evidence="1 2">
    <name type="scientific">Calditerrivibrio nitroreducens (strain DSM 19672 / NBRC 101217 / Yu37-1)</name>
    <dbReference type="NCBI Taxonomy" id="768670"/>
    <lineage>
        <taxon>Bacteria</taxon>
        <taxon>Pseudomonadati</taxon>
        <taxon>Deferribacterota</taxon>
        <taxon>Deferribacteres</taxon>
        <taxon>Deferribacterales</taxon>
        <taxon>Calditerrivibrionaceae</taxon>
    </lineage>
</organism>
<proteinExistence type="predicted"/>
<dbReference type="Proteomes" id="UP000007039">
    <property type="component" value="Chromosome"/>
</dbReference>
<reference key="1">
    <citation type="submission" date="2010-11" db="EMBL/GenBank/DDBJ databases">
        <title>The complete genome of chromosome of Calditerrivibrio nitroreducens DSM 19672.</title>
        <authorList>
            <consortium name="US DOE Joint Genome Institute (JGI-PGF)"/>
            <person name="Lucas S."/>
            <person name="Copeland A."/>
            <person name="Lapidus A."/>
            <person name="Bruce D."/>
            <person name="Goodwin L."/>
            <person name="Pitluck S."/>
            <person name="Kyrpides N."/>
            <person name="Mavromatis K."/>
            <person name="Ivanova N."/>
            <person name="Mikhailova N."/>
            <person name="Zeytun A."/>
            <person name="Brettin T."/>
            <person name="Detter J.C."/>
            <person name="Tapia R."/>
            <person name="Han C."/>
            <person name="Land M."/>
            <person name="Hauser L."/>
            <person name="Markowitz V."/>
            <person name="Cheng J.-F."/>
            <person name="Hugenholtz P."/>
            <person name="Woyke T."/>
            <person name="Wu D."/>
            <person name="Spring S."/>
            <person name="Schroeder M."/>
            <person name="Brambilla E."/>
            <person name="Klenk H.-P."/>
            <person name="Eisen J.A."/>
        </authorList>
    </citation>
    <scope>NUCLEOTIDE SEQUENCE [LARGE SCALE GENOMIC DNA]</scope>
    <source>
        <strain>DSM 19672</strain>
    </source>
</reference>
<dbReference type="RefSeq" id="WP_013451388.1">
    <property type="nucleotide sequence ID" value="NC_014758.1"/>
</dbReference>